<dbReference type="Proteomes" id="UP001156870">
    <property type="component" value="Unassembled WGS sequence"/>
</dbReference>
<protein>
    <submittedName>
        <fullName evidence="1">Uncharacterized protein</fullName>
    </submittedName>
</protein>
<dbReference type="RefSeq" id="WP_232595622.1">
    <property type="nucleotide sequence ID" value="NZ_BSPD01000003.1"/>
</dbReference>
<name>A0AA37T3R0_9GAMM</name>
<gene>
    <name evidence="1" type="ORF">GCM10007877_01290</name>
</gene>
<organism evidence="1 2">
    <name type="scientific">Marinibactrum halimedae</name>
    <dbReference type="NCBI Taxonomy" id="1444977"/>
    <lineage>
        <taxon>Bacteria</taxon>
        <taxon>Pseudomonadati</taxon>
        <taxon>Pseudomonadota</taxon>
        <taxon>Gammaproteobacteria</taxon>
        <taxon>Cellvibrionales</taxon>
        <taxon>Cellvibrionaceae</taxon>
        <taxon>Marinibactrum</taxon>
    </lineage>
</organism>
<dbReference type="EMBL" id="BSPD01000003">
    <property type="protein sequence ID" value="GLS24418.1"/>
    <property type="molecule type" value="Genomic_DNA"/>
</dbReference>
<reference evidence="1 2" key="1">
    <citation type="journal article" date="2014" name="Int. J. Syst. Evol. Microbiol.">
        <title>Complete genome sequence of Corynebacterium casei LMG S-19264T (=DSM 44701T), isolated from a smear-ripened cheese.</title>
        <authorList>
            <consortium name="US DOE Joint Genome Institute (JGI-PGF)"/>
            <person name="Walter F."/>
            <person name="Albersmeier A."/>
            <person name="Kalinowski J."/>
            <person name="Ruckert C."/>
        </authorList>
    </citation>
    <scope>NUCLEOTIDE SEQUENCE [LARGE SCALE GENOMIC DNA]</scope>
    <source>
        <strain evidence="1 2">NBRC 110095</strain>
    </source>
</reference>
<comment type="caution">
    <text evidence="1">The sequence shown here is derived from an EMBL/GenBank/DDBJ whole genome shotgun (WGS) entry which is preliminary data.</text>
</comment>
<accession>A0AA37T3R0</accession>
<proteinExistence type="predicted"/>
<evidence type="ECO:0000313" key="1">
    <source>
        <dbReference type="EMBL" id="GLS24418.1"/>
    </source>
</evidence>
<keyword evidence="2" id="KW-1185">Reference proteome</keyword>
<sequence length="55" mass="6446">MAKKQPIPLDELDKKMDPKILKQAIENAKLAEILEKSQKDSWDVMRDLKNKHRTS</sequence>
<evidence type="ECO:0000313" key="2">
    <source>
        <dbReference type="Proteomes" id="UP001156870"/>
    </source>
</evidence>
<dbReference type="AlphaFoldDB" id="A0AA37T3R0"/>